<dbReference type="STRING" id="6216.A0A0R3SJJ4"/>
<evidence type="ECO:0000256" key="2">
    <source>
        <dbReference type="SAM" id="MobiDB-lite"/>
    </source>
</evidence>
<dbReference type="InterPro" id="IPR011989">
    <property type="entry name" value="ARM-like"/>
</dbReference>
<reference evidence="3" key="1">
    <citation type="submission" date="2017-02" db="UniProtKB">
        <authorList>
            <consortium name="WormBaseParasite"/>
        </authorList>
    </citation>
    <scope>IDENTIFICATION</scope>
</reference>
<feature type="compositionally biased region" description="Polar residues" evidence="2">
    <location>
        <begin position="418"/>
        <end position="442"/>
    </location>
</feature>
<dbReference type="Gene3D" id="1.25.10.10">
    <property type="entry name" value="Leucine-rich Repeat Variant"/>
    <property type="match status" value="1"/>
</dbReference>
<dbReference type="WBParaSite" id="HDID_0000510901-mRNA-1">
    <property type="protein sequence ID" value="HDID_0000510901-mRNA-1"/>
    <property type="gene ID" value="HDID_0000510901"/>
</dbReference>
<organism evidence="3">
    <name type="scientific">Hymenolepis diminuta</name>
    <name type="common">Rat tapeworm</name>
    <dbReference type="NCBI Taxonomy" id="6216"/>
    <lineage>
        <taxon>Eukaryota</taxon>
        <taxon>Metazoa</taxon>
        <taxon>Spiralia</taxon>
        <taxon>Lophotrochozoa</taxon>
        <taxon>Platyhelminthes</taxon>
        <taxon>Cestoda</taxon>
        <taxon>Eucestoda</taxon>
        <taxon>Cyclophyllidea</taxon>
        <taxon>Hymenolepididae</taxon>
        <taxon>Hymenolepis</taxon>
    </lineage>
</organism>
<dbReference type="AlphaFoldDB" id="A0A0R3SJJ4"/>
<accession>A0A0R3SJJ4</accession>
<keyword evidence="1" id="KW-0853">WD repeat</keyword>
<feature type="region of interest" description="Disordered" evidence="2">
    <location>
        <begin position="418"/>
        <end position="447"/>
    </location>
</feature>
<sequence length="750" mass="82961">LTRLLSDLIYVGSKELHLKTNAVVEVFQLPGEAIRNIRAIDTLQTTFLRARSACLCIALLEQIRGIYERSPGNYFLLDKHHLISSIAEGIASKPDTVQEVFFDLFASMIEKLHYAPLQEISSVALLLRNSKYPTCLQYAFSCLLRLILAFPSMKEFYRNVGILEVTTHHLEKCTDTIFRINDRRNSITVPSHCKPSTYETFEPFANTTETPLLELLITILRLLTAIVSQSAQDALIVTNCKGVYCVLTNLLPHSTLPVRVARHALGFLYEIFVVSPQEDQLLNLLDILPSAEVSLRIEILRLLCNVLRDSHRCRTIYRKCNGSMRIIHQLVMLNGSLSPESDEEIADGIREVEKKRQIILLIKGIIAVLTIAMKFEPASAKQFVSELQFESFEQSIRLLGCFNKETVIFSSPVDHDTNQISQSDTLDETTVTSNSGDHTSPHNGPRLDPNLLTTFRKIFLRSSLVEQITDLTQFGSIPTALFYICLIFRYLIAMALDEFDRSSLDAMQGSLDINVKDSNGRLFISPPSIVHTGAVLYFGLELLNAVVESERSQQLLCGGGITDPGVGSMGMPRALLANFRPALASASHPLHQPVFNLFALLAAHSLAPRDFRDFLRLSGQFCEHQQTINGTCCFKDVSSSTIADLSGEPPILHLPTLPAITDLLEQIVRRQRGGAGRYCSLNSATNVTCLPAFVEFDMSVEGFGCLFLPSLAPQRIATPSGASQVSGNESLVMGSSSAGGVGIGEFLTDF</sequence>
<name>A0A0R3SJJ4_HYMDI</name>
<evidence type="ECO:0000256" key="1">
    <source>
        <dbReference type="ARBA" id="ARBA00022574"/>
    </source>
</evidence>
<proteinExistence type="predicted"/>
<dbReference type="PANTHER" id="PTHR46108">
    <property type="entry name" value="BLUE CHEESE"/>
    <property type="match status" value="1"/>
</dbReference>
<dbReference type="PANTHER" id="PTHR46108:SF4">
    <property type="entry name" value="BLUE CHEESE"/>
    <property type="match status" value="1"/>
</dbReference>
<dbReference type="InterPro" id="IPR051944">
    <property type="entry name" value="BEACH_domain_protein"/>
</dbReference>
<dbReference type="InterPro" id="IPR016024">
    <property type="entry name" value="ARM-type_fold"/>
</dbReference>
<evidence type="ECO:0000313" key="3">
    <source>
        <dbReference type="WBParaSite" id="HDID_0000510901-mRNA-1"/>
    </source>
</evidence>
<protein>
    <submittedName>
        <fullName evidence="3">WD repeat and FYVE domain-containing protein 3</fullName>
    </submittedName>
</protein>
<dbReference type="SUPFAM" id="SSF48371">
    <property type="entry name" value="ARM repeat"/>
    <property type="match status" value="1"/>
</dbReference>